<dbReference type="PANTHER" id="PTHR32227">
    <property type="entry name" value="GLUCAN ENDO-1,3-BETA-GLUCOSIDASE BG1-RELATED-RELATED"/>
    <property type="match status" value="1"/>
</dbReference>
<gene>
    <name evidence="9" type="ORF">T459_13850</name>
</gene>
<sequence length="427" mass="48113">MVVDLLLQNQIPALRLMTSASDIIQTFSGTNISMHIALNNRNIDVINTSSLAYAWVNTYVKEPIRKGVKIVELMVGLEPFSNTLLKDRVNYGVLRVMPHVREALEAMDLRNILTTTSHGIDVFNIKKVPSETEFREDIKGMMLESLKLFNKSGSPFVLNMFPLRIVRDILNYPIEFTYFDNMSNLTITDGNATYTNGVELIIDCVASTITNAGYPSMKIMIGEVGWPTDGYPFTNIENAQRFYKGLLKFIASEKGTPLRPGPIDMFLHSLCDENLFKVTAGPFQRHWGIYDADGNPKYKIDFSLQDRNEYPTEAKGIVKMPRRWCTFNGDKSNMELVRKNYNLACDKGDCTPLELGASCGELSEDSKISYAFNEYFQRMRQNSLTCGFDGLGKITTRDPSSGNCGFSVEILSFQDVIPYGTTIQLKV</sequence>
<evidence type="ECO:0000256" key="6">
    <source>
        <dbReference type="RuleBase" id="RU004335"/>
    </source>
</evidence>
<comment type="similarity">
    <text evidence="1 6">Belongs to the glycosyl hydrolase 17 family.</text>
</comment>
<dbReference type="InterPro" id="IPR017853">
    <property type="entry name" value="GH"/>
</dbReference>
<reference evidence="9 10" key="2">
    <citation type="journal article" date="2017" name="Genome Biol.">
        <title>New reference genome sequences of hot pepper reveal the massive evolution of plant disease-resistance genes by retroduplication.</title>
        <authorList>
            <person name="Kim S."/>
            <person name="Park J."/>
            <person name="Yeom S.I."/>
            <person name="Kim Y.M."/>
            <person name="Seo E."/>
            <person name="Kim K.T."/>
            <person name="Kim M.S."/>
            <person name="Lee J.M."/>
            <person name="Cheong K."/>
            <person name="Shin H.S."/>
            <person name="Kim S.B."/>
            <person name="Han K."/>
            <person name="Lee J."/>
            <person name="Park M."/>
            <person name="Lee H.A."/>
            <person name="Lee H.Y."/>
            <person name="Lee Y."/>
            <person name="Oh S."/>
            <person name="Lee J.H."/>
            <person name="Choi E."/>
            <person name="Choi E."/>
            <person name="Lee S.E."/>
            <person name="Jeon J."/>
            <person name="Kim H."/>
            <person name="Choi G."/>
            <person name="Song H."/>
            <person name="Lee J."/>
            <person name="Lee S.C."/>
            <person name="Kwon J.K."/>
            <person name="Lee H.Y."/>
            <person name="Koo N."/>
            <person name="Hong Y."/>
            <person name="Kim R.W."/>
            <person name="Kang W.H."/>
            <person name="Huh J.H."/>
            <person name="Kang B.C."/>
            <person name="Yang T.J."/>
            <person name="Lee Y.H."/>
            <person name="Bennetzen J.L."/>
            <person name="Choi D."/>
        </authorList>
    </citation>
    <scope>NUCLEOTIDE SEQUENCE [LARGE SCALE GENOMIC DNA]</scope>
    <source>
        <strain evidence="10">cv. CM334</strain>
    </source>
</reference>
<dbReference type="OMA" id="HIALNNR"/>
<dbReference type="GO" id="GO:0004553">
    <property type="term" value="F:hydrolase activity, hydrolyzing O-glycosyl compounds"/>
    <property type="evidence" value="ECO:0007669"/>
    <property type="project" value="InterPro"/>
</dbReference>
<dbReference type="Proteomes" id="UP000222542">
    <property type="component" value="Unassembled WGS sequence"/>
</dbReference>
<protein>
    <recommendedName>
        <fullName evidence="8">X8 domain-containing protein</fullName>
    </recommendedName>
</protein>
<accession>A0A2G2ZG10</accession>
<dbReference type="Gene3D" id="3.20.20.80">
    <property type="entry name" value="Glycosidases"/>
    <property type="match status" value="1"/>
</dbReference>
<dbReference type="Pfam" id="PF00332">
    <property type="entry name" value="Glyco_hydro_17"/>
    <property type="match status" value="1"/>
</dbReference>
<keyword evidence="3 7" id="KW-0378">Hydrolase</keyword>
<evidence type="ECO:0000256" key="3">
    <source>
        <dbReference type="ARBA" id="ARBA00022801"/>
    </source>
</evidence>
<dbReference type="Gramene" id="PHT80835">
    <property type="protein sequence ID" value="PHT80835"/>
    <property type="gene ID" value="T459_13850"/>
</dbReference>
<dbReference type="EMBL" id="AYRZ02000005">
    <property type="protein sequence ID" value="PHT80835.1"/>
    <property type="molecule type" value="Genomic_DNA"/>
</dbReference>
<evidence type="ECO:0000256" key="7">
    <source>
        <dbReference type="RuleBase" id="RU004336"/>
    </source>
</evidence>
<dbReference type="SUPFAM" id="SSF51445">
    <property type="entry name" value="(Trans)glycosidases"/>
    <property type="match status" value="1"/>
</dbReference>
<evidence type="ECO:0000256" key="2">
    <source>
        <dbReference type="ARBA" id="ARBA00022729"/>
    </source>
</evidence>
<evidence type="ECO:0000256" key="1">
    <source>
        <dbReference type="ARBA" id="ARBA00008773"/>
    </source>
</evidence>
<reference evidence="9 10" key="1">
    <citation type="journal article" date="2014" name="Nat. Genet.">
        <title>Genome sequence of the hot pepper provides insights into the evolution of pungency in Capsicum species.</title>
        <authorList>
            <person name="Kim S."/>
            <person name="Park M."/>
            <person name="Yeom S.I."/>
            <person name="Kim Y.M."/>
            <person name="Lee J.M."/>
            <person name="Lee H.A."/>
            <person name="Seo E."/>
            <person name="Choi J."/>
            <person name="Cheong K."/>
            <person name="Kim K.T."/>
            <person name="Jung K."/>
            <person name="Lee G.W."/>
            <person name="Oh S.K."/>
            <person name="Bae C."/>
            <person name="Kim S.B."/>
            <person name="Lee H.Y."/>
            <person name="Kim S.Y."/>
            <person name="Kim M.S."/>
            <person name="Kang B.C."/>
            <person name="Jo Y.D."/>
            <person name="Yang H.B."/>
            <person name="Jeong H.J."/>
            <person name="Kang W.H."/>
            <person name="Kwon J.K."/>
            <person name="Shin C."/>
            <person name="Lim J.Y."/>
            <person name="Park J.H."/>
            <person name="Huh J.H."/>
            <person name="Kim J.S."/>
            <person name="Kim B.D."/>
            <person name="Cohen O."/>
            <person name="Paran I."/>
            <person name="Suh M.C."/>
            <person name="Lee S.B."/>
            <person name="Kim Y.K."/>
            <person name="Shin Y."/>
            <person name="Noh S.J."/>
            <person name="Park J."/>
            <person name="Seo Y.S."/>
            <person name="Kwon S.Y."/>
            <person name="Kim H.A."/>
            <person name="Park J.M."/>
            <person name="Kim H.J."/>
            <person name="Choi S.B."/>
            <person name="Bosland P.W."/>
            <person name="Reeves G."/>
            <person name="Jo S.H."/>
            <person name="Lee B.W."/>
            <person name="Cho H.T."/>
            <person name="Choi H.S."/>
            <person name="Lee M.S."/>
            <person name="Yu Y."/>
            <person name="Do Choi Y."/>
            <person name="Park B.S."/>
            <person name="van Deynze A."/>
            <person name="Ashrafi H."/>
            <person name="Hill T."/>
            <person name="Kim W.T."/>
            <person name="Pai H.S."/>
            <person name="Ahn H.K."/>
            <person name="Yeam I."/>
            <person name="Giovannoni J.J."/>
            <person name="Rose J.K."/>
            <person name="Sorensen I."/>
            <person name="Lee S.J."/>
            <person name="Kim R.W."/>
            <person name="Choi I.Y."/>
            <person name="Choi B.S."/>
            <person name="Lim J.S."/>
            <person name="Lee Y.H."/>
            <person name="Choi D."/>
        </authorList>
    </citation>
    <scope>NUCLEOTIDE SEQUENCE [LARGE SCALE GENOMIC DNA]</scope>
    <source>
        <strain evidence="10">cv. CM334</strain>
    </source>
</reference>
<keyword evidence="10" id="KW-1185">Reference proteome</keyword>
<dbReference type="GO" id="GO:0005975">
    <property type="term" value="P:carbohydrate metabolic process"/>
    <property type="evidence" value="ECO:0007669"/>
    <property type="project" value="InterPro"/>
</dbReference>
<comment type="caution">
    <text evidence="9">The sequence shown here is derived from an EMBL/GenBank/DDBJ whole genome shotgun (WGS) entry which is preliminary data.</text>
</comment>
<evidence type="ECO:0000256" key="4">
    <source>
        <dbReference type="ARBA" id="ARBA00023157"/>
    </source>
</evidence>
<dbReference type="SMART" id="SM00768">
    <property type="entry name" value="X8"/>
    <property type="match status" value="1"/>
</dbReference>
<dbReference type="PROSITE" id="PS00587">
    <property type="entry name" value="GLYCOSYL_HYDROL_F17"/>
    <property type="match status" value="1"/>
</dbReference>
<keyword evidence="4" id="KW-1015">Disulfide bond</keyword>
<dbReference type="GO" id="GO:0005886">
    <property type="term" value="C:plasma membrane"/>
    <property type="evidence" value="ECO:0000318"/>
    <property type="project" value="GO_Central"/>
</dbReference>
<dbReference type="InterPro" id="IPR012946">
    <property type="entry name" value="X8"/>
</dbReference>
<name>A0A2G2ZG10_CAPAN</name>
<keyword evidence="2" id="KW-0732">Signal</keyword>
<dbReference type="Pfam" id="PF07983">
    <property type="entry name" value="X8"/>
    <property type="match status" value="1"/>
</dbReference>
<dbReference type="InterPro" id="IPR044965">
    <property type="entry name" value="Glyco_hydro_17_plant"/>
</dbReference>
<evidence type="ECO:0000256" key="5">
    <source>
        <dbReference type="ARBA" id="ARBA00023295"/>
    </source>
</evidence>
<feature type="domain" description="X8" evidence="8">
    <location>
        <begin position="323"/>
        <end position="406"/>
    </location>
</feature>
<evidence type="ECO:0000259" key="8">
    <source>
        <dbReference type="SMART" id="SM00768"/>
    </source>
</evidence>
<dbReference type="Gene3D" id="1.20.58.1040">
    <property type="match status" value="1"/>
</dbReference>
<dbReference type="AlphaFoldDB" id="A0A2G2ZG10"/>
<proteinExistence type="inferred from homology"/>
<evidence type="ECO:0000313" key="10">
    <source>
        <dbReference type="Proteomes" id="UP000222542"/>
    </source>
</evidence>
<dbReference type="STRING" id="4072.A0A2G2ZG10"/>
<keyword evidence="5 7" id="KW-0326">Glycosidase</keyword>
<evidence type="ECO:0000313" key="9">
    <source>
        <dbReference type="EMBL" id="PHT80835.1"/>
    </source>
</evidence>
<organism evidence="9 10">
    <name type="scientific">Capsicum annuum</name>
    <name type="common">Capsicum pepper</name>
    <dbReference type="NCBI Taxonomy" id="4072"/>
    <lineage>
        <taxon>Eukaryota</taxon>
        <taxon>Viridiplantae</taxon>
        <taxon>Streptophyta</taxon>
        <taxon>Embryophyta</taxon>
        <taxon>Tracheophyta</taxon>
        <taxon>Spermatophyta</taxon>
        <taxon>Magnoliopsida</taxon>
        <taxon>eudicotyledons</taxon>
        <taxon>Gunneridae</taxon>
        <taxon>Pentapetalae</taxon>
        <taxon>asterids</taxon>
        <taxon>lamiids</taxon>
        <taxon>Solanales</taxon>
        <taxon>Solanaceae</taxon>
        <taxon>Solanoideae</taxon>
        <taxon>Capsiceae</taxon>
        <taxon>Capsicum</taxon>
    </lineage>
</organism>
<dbReference type="InterPro" id="IPR000490">
    <property type="entry name" value="Glyco_hydro_17"/>
</dbReference>